<sequence>MLFIHCNEMTINHLVLIGGGHTNVLLMRKWLMYPKLMPEIPISIISRDTQLVYSAMFPSVISKAISLDESLIDIRSLAKKSRVAFIKGEVINIDFKLKKIFLKNRPSICYSKLVLNYGSQTKISGEFEDLVNNQTAFPIKPFFKAYELIKNEDEHDSETEQSFVIVGSGLAAIEIVFALRKRWKKRSLKILCKLNKVNDKILKTFYKSNIEVVGKLPVDYGKILLCTGNSSPYWVQKYNSELDSKGRFFTDQKLRLKNFFGTFATGDCAVIKTSKRPSSGIFAVKVLNILATNIQKEIKGESLKKWSPQKFGLQIVNSYPRKLPKAFAFYGDFVIGPSFLIWYLKNKIDEGFIKKFRILDSNMSQKVNEGGMEECRGCAAKIPQSILNKSLRSAQLENFATSPEDSVEIYKNNQDIILQSVDGFPALISDPWLNAKITVLHACSDLWACGVKLSSAQALISLPKVGKDFQSFLFSHCLKGIKTTVEEQGGKLIGGHTFESRSLVDQPYSLGIDISLTVQGVLKNGAKPWLKSGMKKGDIILMSRPLGVGIFFAAQMQNINLKDSSEEIMRNLVTSQQPLIDKIYLLQDKFGETFINAATDVTGYGFIGHLKEMIDSSNLLRKDNKLKPIRVLLDLFAFKAYPGVFDLIHKGIKSSLFESNKEIFDQIIAEKRNDRIIAFSKKNKVNSESFKEKISLLLDPQTCGPLLICCAPKYEKFLKDEWYKVGEVIN</sequence>
<dbReference type="NCBIfam" id="TIGR04369">
    <property type="entry name" value="fusion_not_SelD"/>
    <property type="match status" value="1"/>
</dbReference>
<evidence type="ECO:0000256" key="3">
    <source>
        <dbReference type="ARBA" id="ARBA00022630"/>
    </source>
</evidence>
<dbReference type="SUPFAM" id="SSF51905">
    <property type="entry name" value="FAD/NAD(P)-binding domain"/>
    <property type="match status" value="2"/>
</dbReference>
<name>Q7V2Z5_PROMP</name>
<evidence type="ECO:0000259" key="12">
    <source>
        <dbReference type="Pfam" id="PF02769"/>
    </source>
</evidence>
<dbReference type="STRING" id="59919.PMM0302"/>
<keyword evidence="10" id="KW-0711">Selenium</keyword>
<dbReference type="Pfam" id="PF07992">
    <property type="entry name" value="Pyr_redox_2"/>
    <property type="match status" value="1"/>
</dbReference>
<dbReference type="Pfam" id="PF00586">
    <property type="entry name" value="AIRS"/>
    <property type="match status" value="1"/>
</dbReference>
<dbReference type="GO" id="GO:0016301">
    <property type="term" value="F:kinase activity"/>
    <property type="evidence" value="ECO:0007669"/>
    <property type="project" value="UniProtKB-KW"/>
</dbReference>
<dbReference type="GO" id="GO:0019646">
    <property type="term" value="P:aerobic electron transport chain"/>
    <property type="evidence" value="ECO:0007669"/>
    <property type="project" value="TreeGrafter"/>
</dbReference>
<dbReference type="Proteomes" id="UP000001026">
    <property type="component" value="Chromosome"/>
</dbReference>
<evidence type="ECO:0000259" key="11">
    <source>
        <dbReference type="Pfam" id="PF00586"/>
    </source>
</evidence>
<evidence type="ECO:0000256" key="7">
    <source>
        <dbReference type="ARBA" id="ARBA00022827"/>
    </source>
</evidence>
<dbReference type="InterPro" id="IPR010918">
    <property type="entry name" value="PurM-like_C_dom"/>
</dbReference>
<feature type="domain" description="FAD/NAD(P)-binding" evidence="13">
    <location>
        <begin position="14"/>
        <end position="185"/>
    </location>
</feature>
<dbReference type="KEGG" id="pmm:PMM0302"/>
<dbReference type="InterPro" id="IPR036188">
    <property type="entry name" value="FAD/NAD-bd_sf"/>
</dbReference>
<comment type="similarity">
    <text evidence="2">Belongs to the NADH dehydrogenase family.</text>
</comment>
<dbReference type="EMBL" id="BX548174">
    <property type="protein sequence ID" value="CAE18761.1"/>
    <property type="molecule type" value="Genomic_DNA"/>
</dbReference>
<keyword evidence="8" id="KW-0067">ATP-binding</keyword>
<evidence type="ECO:0000256" key="6">
    <source>
        <dbReference type="ARBA" id="ARBA00022777"/>
    </source>
</evidence>
<dbReference type="InterPro" id="IPR036676">
    <property type="entry name" value="PurM-like_C_sf"/>
</dbReference>
<dbReference type="Gene3D" id="3.90.650.10">
    <property type="entry name" value="PurM-like C-terminal domain"/>
    <property type="match status" value="1"/>
</dbReference>
<comment type="cofactor">
    <cofactor evidence="1">
        <name>FAD</name>
        <dbReference type="ChEBI" id="CHEBI:57692"/>
    </cofactor>
</comment>
<dbReference type="eggNOG" id="COG0709">
    <property type="taxonomic scope" value="Bacteria"/>
</dbReference>
<protein>
    <submittedName>
        <fullName evidence="14">Selenide,water dikinase</fullName>
    </submittedName>
</protein>
<dbReference type="PANTHER" id="PTHR42913">
    <property type="entry name" value="APOPTOSIS-INDUCING FACTOR 1"/>
    <property type="match status" value="1"/>
</dbReference>
<dbReference type="PANTHER" id="PTHR42913:SF9">
    <property type="entry name" value="SLR1591 PROTEIN"/>
    <property type="match status" value="1"/>
</dbReference>
<dbReference type="AlphaFoldDB" id="Q7V2Z5"/>
<dbReference type="GO" id="GO:0005524">
    <property type="term" value="F:ATP binding"/>
    <property type="evidence" value="ECO:0007669"/>
    <property type="project" value="UniProtKB-KW"/>
</dbReference>
<gene>
    <name evidence="14" type="primary">selD</name>
    <name evidence="14" type="ordered locus">PMM0302</name>
</gene>
<dbReference type="SUPFAM" id="SSF56042">
    <property type="entry name" value="PurM C-terminal domain-like"/>
    <property type="match status" value="1"/>
</dbReference>
<dbReference type="InterPro" id="IPR030805">
    <property type="entry name" value="Oxidorec-SedlD_fusion"/>
</dbReference>
<evidence type="ECO:0000313" key="15">
    <source>
        <dbReference type="Proteomes" id="UP000001026"/>
    </source>
</evidence>
<dbReference type="InterPro" id="IPR016188">
    <property type="entry name" value="PurM-like_N"/>
</dbReference>
<dbReference type="Gene3D" id="3.50.50.100">
    <property type="match status" value="1"/>
</dbReference>
<dbReference type="InterPro" id="IPR036921">
    <property type="entry name" value="PurM-like_N_sf"/>
</dbReference>
<dbReference type="Gene3D" id="3.30.1330.10">
    <property type="entry name" value="PurM-like, N-terminal domain"/>
    <property type="match status" value="1"/>
</dbReference>
<keyword evidence="5" id="KW-0547">Nucleotide-binding</keyword>
<dbReference type="GO" id="GO:0003955">
    <property type="term" value="F:NAD(P)H dehydrogenase (quinone) activity"/>
    <property type="evidence" value="ECO:0007669"/>
    <property type="project" value="TreeGrafter"/>
</dbReference>
<feature type="domain" description="PurM-like C-terminal" evidence="12">
    <location>
        <begin position="535"/>
        <end position="619"/>
    </location>
</feature>
<organism evidence="14 15">
    <name type="scientific">Prochlorococcus marinus subsp. pastoris (strain CCMP1986 / NIES-2087 / MED4)</name>
    <dbReference type="NCBI Taxonomy" id="59919"/>
    <lineage>
        <taxon>Bacteria</taxon>
        <taxon>Bacillati</taxon>
        <taxon>Cyanobacteriota</taxon>
        <taxon>Cyanophyceae</taxon>
        <taxon>Synechococcales</taxon>
        <taxon>Prochlorococcaceae</taxon>
        <taxon>Prochlorococcus</taxon>
    </lineage>
</organism>
<keyword evidence="7" id="KW-0274">FAD</keyword>
<reference evidence="14 15" key="1">
    <citation type="journal article" date="2003" name="Nature">
        <title>Genome divergence in two Prochlorococcus ecotypes reflects oceanic niche differentiation.</title>
        <authorList>
            <person name="Rocap G."/>
            <person name="Larimer F.W."/>
            <person name="Lamerdin J.E."/>
            <person name="Malfatti S."/>
            <person name="Chain P."/>
            <person name="Ahlgren N.A."/>
            <person name="Arellano A."/>
            <person name="Coleman M."/>
            <person name="Hauser L."/>
            <person name="Hess W.R."/>
            <person name="Johnson Z.I."/>
            <person name="Land M.L."/>
            <person name="Lindell D."/>
            <person name="Post A.F."/>
            <person name="Regala W."/>
            <person name="Shah M."/>
            <person name="Shaw S.L."/>
            <person name="Steglich C."/>
            <person name="Sullivan M.B."/>
            <person name="Ting C.S."/>
            <person name="Tolonen A."/>
            <person name="Webb E.A."/>
            <person name="Zinser E.R."/>
            <person name="Chisholm S.W."/>
        </authorList>
    </citation>
    <scope>NUCLEOTIDE SEQUENCE [LARGE SCALE GENOMIC DNA]</scope>
    <source>
        <strain evidence="15">CCMP1986 / NIES-2087 / MED4</strain>
    </source>
</reference>
<keyword evidence="9" id="KW-0560">Oxidoreductase</keyword>
<dbReference type="eggNOG" id="COG1252">
    <property type="taxonomic scope" value="Bacteria"/>
</dbReference>
<evidence type="ECO:0000256" key="5">
    <source>
        <dbReference type="ARBA" id="ARBA00022741"/>
    </source>
</evidence>
<proteinExistence type="inferred from homology"/>
<evidence type="ECO:0000256" key="8">
    <source>
        <dbReference type="ARBA" id="ARBA00022840"/>
    </source>
</evidence>
<dbReference type="Pfam" id="PF02769">
    <property type="entry name" value="AIRS_C"/>
    <property type="match status" value="1"/>
</dbReference>
<dbReference type="InterPro" id="IPR023753">
    <property type="entry name" value="FAD/NAD-binding_dom"/>
</dbReference>
<evidence type="ECO:0000256" key="1">
    <source>
        <dbReference type="ARBA" id="ARBA00001974"/>
    </source>
</evidence>
<dbReference type="NCBIfam" id="TIGR00476">
    <property type="entry name" value="selD"/>
    <property type="match status" value="1"/>
</dbReference>
<evidence type="ECO:0000256" key="4">
    <source>
        <dbReference type="ARBA" id="ARBA00022679"/>
    </source>
</evidence>
<dbReference type="Gene3D" id="3.50.50.60">
    <property type="entry name" value="FAD/NAD(P)-binding domain"/>
    <property type="match status" value="2"/>
</dbReference>
<evidence type="ECO:0000256" key="9">
    <source>
        <dbReference type="ARBA" id="ARBA00023002"/>
    </source>
</evidence>
<dbReference type="InterPro" id="IPR051169">
    <property type="entry name" value="NADH-Q_oxidoreductase"/>
</dbReference>
<keyword evidence="6 14" id="KW-0418">Kinase</keyword>
<keyword evidence="4" id="KW-0808">Transferase</keyword>
<dbReference type="InterPro" id="IPR004536">
    <property type="entry name" value="SPS/SelD"/>
</dbReference>
<keyword evidence="3" id="KW-0285">Flavoprotein</keyword>
<accession>Q7V2Z5</accession>
<dbReference type="HOGENOM" id="CLU_019558_0_0_3"/>
<dbReference type="SUPFAM" id="SSF55326">
    <property type="entry name" value="PurM N-terminal domain-like"/>
    <property type="match status" value="1"/>
</dbReference>
<evidence type="ECO:0000259" key="13">
    <source>
        <dbReference type="Pfam" id="PF07992"/>
    </source>
</evidence>
<evidence type="ECO:0000256" key="2">
    <source>
        <dbReference type="ARBA" id="ARBA00005272"/>
    </source>
</evidence>
<evidence type="ECO:0000313" key="14">
    <source>
        <dbReference type="EMBL" id="CAE18761.1"/>
    </source>
</evidence>
<feature type="domain" description="PurM-like N-terminal" evidence="11">
    <location>
        <begin position="414"/>
        <end position="521"/>
    </location>
</feature>
<evidence type="ECO:0000256" key="10">
    <source>
        <dbReference type="ARBA" id="ARBA00023266"/>
    </source>
</evidence>